<comment type="subunit">
    <text evidence="12">Monomer. Interacts with DnaB.</text>
</comment>
<dbReference type="Gene3D" id="3.40.1360.10">
    <property type="match status" value="1"/>
</dbReference>
<dbReference type="Pfam" id="PF08275">
    <property type="entry name" value="DNAG_N"/>
    <property type="match status" value="1"/>
</dbReference>
<organism evidence="16 17">
    <name type="scientific">candidate division WOR-3 bacterium</name>
    <dbReference type="NCBI Taxonomy" id="2052148"/>
    <lineage>
        <taxon>Bacteria</taxon>
        <taxon>Bacteria division WOR-3</taxon>
    </lineage>
</organism>
<comment type="caution">
    <text evidence="16">The sequence shown here is derived from an EMBL/GenBank/DDBJ whole genome shotgun (WGS) entry which is preliminary data.</text>
</comment>
<evidence type="ECO:0000256" key="3">
    <source>
        <dbReference type="ARBA" id="ARBA00022679"/>
    </source>
</evidence>
<keyword evidence="1 12" id="KW-0240">DNA-directed RNA polymerase</keyword>
<dbReference type="FunFam" id="3.90.580.10:FF:000001">
    <property type="entry name" value="DNA primase"/>
    <property type="match status" value="1"/>
</dbReference>
<dbReference type="Proteomes" id="UP000885826">
    <property type="component" value="Unassembled WGS sequence"/>
</dbReference>
<dbReference type="Gene3D" id="1.10.860.10">
    <property type="entry name" value="DNAb Helicase, Chain A"/>
    <property type="match status" value="1"/>
</dbReference>
<gene>
    <name evidence="12" type="primary">dnaG</name>
    <name evidence="16" type="ORF">ENI34_10360</name>
</gene>
<dbReference type="InterPro" id="IPR006171">
    <property type="entry name" value="TOPRIM_dom"/>
</dbReference>
<sequence length="571" mass="65519">MIEKEKIEEIKRQTDIVGLISQYVQLKKVGKNYRGLCPFHSEKEPSFYVVPEKGIFYCFGCKKGGSAINFLMEYEKLDFPSAVKKLAKNLGIEIDTTKGLKYKELYEVNDYASQFYTLCLSKEIGKRGRHYLESRNINIDSLKEFRLGYAPVSGGLVTFMRQKGISVEGLIKAGLVSRSESGRGANREVFRDRIIFPIFNLSGRIIGFGGRGIDEYLKPKYLNSPETPIFKKGEILYGLYQAKEAMRMKGEAVIVEGYFDILSLFQKGIKNLCAPLGTSLTESQCFLISRFARKVNILFDGDLSGIKAALRAIGLLINAQVDVFVTELPQDTDPDTYINKEGADGLKEMLGSAQDFFHFYRKVIKPKTVEEEVGVVKDLIQIISRIRDPIRFDRYLKYASRVFDIPSDTILKEMNRKKQTTEKRVQKLNTNTEERLMAMILNSRDDFYFVKEVLKPDDFNTPGLKRLYKAMLRDQKFDVSDLSETNLVDEVLREKLLSLIIKELPVSKEAFREAVFRYKCSIEEKKIKARISKAQAEGDEVEWSRYQKKLNALKRKMLHIKLDGVAPNEKF</sequence>
<dbReference type="NCBIfam" id="TIGR01391">
    <property type="entry name" value="dnaG"/>
    <property type="match status" value="1"/>
</dbReference>
<dbReference type="InterPro" id="IPR036977">
    <property type="entry name" value="DNA_primase_Znf_CHC2"/>
</dbReference>
<dbReference type="GO" id="GO:0008270">
    <property type="term" value="F:zinc ion binding"/>
    <property type="evidence" value="ECO:0007669"/>
    <property type="project" value="UniProtKB-UniRule"/>
</dbReference>
<dbReference type="SUPFAM" id="SSF48024">
    <property type="entry name" value="N-terminal domain of DnaB helicase"/>
    <property type="match status" value="1"/>
</dbReference>
<dbReference type="InterPro" id="IPR006295">
    <property type="entry name" value="DNA_primase_DnaG"/>
</dbReference>
<comment type="domain">
    <text evidence="12">Contains an N-terminal zinc-binding domain, a central core domain that contains the primase activity, and a C-terminal DnaB-binding domain.</text>
</comment>
<dbReference type="PROSITE" id="PS50880">
    <property type="entry name" value="TOPRIM"/>
    <property type="match status" value="1"/>
</dbReference>
<evidence type="ECO:0000256" key="1">
    <source>
        <dbReference type="ARBA" id="ARBA00022478"/>
    </source>
</evidence>
<keyword evidence="9" id="KW-0460">Magnesium</keyword>
<dbReference type="SUPFAM" id="SSF57783">
    <property type="entry name" value="Zinc beta-ribbon"/>
    <property type="match status" value="1"/>
</dbReference>
<dbReference type="PANTHER" id="PTHR30313:SF2">
    <property type="entry name" value="DNA PRIMASE"/>
    <property type="match status" value="1"/>
</dbReference>
<dbReference type="PANTHER" id="PTHR30313">
    <property type="entry name" value="DNA PRIMASE"/>
    <property type="match status" value="1"/>
</dbReference>
<dbReference type="GO" id="GO:0003899">
    <property type="term" value="F:DNA-directed RNA polymerase activity"/>
    <property type="evidence" value="ECO:0007669"/>
    <property type="project" value="UniProtKB-UniRule"/>
</dbReference>
<keyword evidence="3 12" id="KW-0808">Transferase</keyword>
<dbReference type="HAMAP" id="MF_00974">
    <property type="entry name" value="DNA_primase_DnaG"/>
    <property type="match status" value="1"/>
</dbReference>
<dbReference type="InterPro" id="IPR002694">
    <property type="entry name" value="Znf_CHC2"/>
</dbReference>
<dbReference type="GO" id="GO:0000428">
    <property type="term" value="C:DNA-directed RNA polymerase complex"/>
    <property type="evidence" value="ECO:0007669"/>
    <property type="project" value="UniProtKB-KW"/>
</dbReference>
<evidence type="ECO:0000259" key="15">
    <source>
        <dbReference type="PROSITE" id="PS50880"/>
    </source>
</evidence>
<evidence type="ECO:0000313" key="17">
    <source>
        <dbReference type="Proteomes" id="UP000885826"/>
    </source>
</evidence>
<evidence type="ECO:0000256" key="10">
    <source>
        <dbReference type="ARBA" id="ARBA00023125"/>
    </source>
</evidence>
<dbReference type="EMBL" id="DRIG01000107">
    <property type="protein sequence ID" value="HEC79520.1"/>
    <property type="molecule type" value="Genomic_DNA"/>
</dbReference>
<dbReference type="PIRSF" id="PIRSF002811">
    <property type="entry name" value="DnaG"/>
    <property type="match status" value="1"/>
</dbReference>
<dbReference type="SUPFAM" id="SSF56731">
    <property type="entry name" value="DNA primase core"/>
    <property type="match status" value="1"/>
</dbReference>
<evidence type="ECO:0000256" key="12">
    <source>
        <dbReference type="HAMAP-Rule" id="MF_00974"/>
    </source>
</evidence>
<evidence type="ECO:0000256" key="13">
    <source>
        <dbReference type="PIRNR" id="PIRNR002811"/>
    </source>
</evidence>
<keyword evidence="10 12" id="KW-0238">DNA-binding</keyword>
<dbReference type="InterPro" id="IPR036185">
    <property type="entry name" value="DNA_heli_DnaB-like_N_sf"/>
</dbReference>
<dbReference type="GO" id="GO:0005737">
    <property type="term" value="C:cytoplasm"/>
    <property type="evidence" value="ECO:0007669"/>
    <property type="project" value="TreeGrafter"/>
</dbReference>
<comment type="similarity">
    <text evidence="12 13">Belongs to the DnaG primase family.</text>
</comment>
<comment type="function">
    <text evidence="12 13">RNA polymerase that catalyzes the synthesis of short RNA molecules used as primers for DNA polymerase during DNA replication.</text>
</comment>
<accession>A0A9C9EP13</accession>
<dbReference type="InterPro" id="IPR034151">
    <property type="entry name" value="TOPRIM_DnaG_bac"/>
</dbReference>
<keyword evidence="2 12" id="KW-0639">Primosome</keyword>
<reference evidence="16" key="1">
    <citation type="journal article" date="2020" name="mSystems">
        <title>Genome- and Community-Level Interaction Insights into Carbon Utilization and Element Cycling Functions of Hydrothermarchaeota in Hydrothermal Sediment.</title>
        <authorList>
            <person name="Zhou Z."/>
            <person name="Liu Y."/>
            <person name="Xu W."/>
            <person name="Pan J."/>
            <person name="Luo Z.H."/>
            <person name="Li M."/>
        </authorList>
    </citation>
    <scope>NUCLEOTIDE SEQUENCE</scope>
    <source>
        <strain evidence="16">HyVt-388</strain>
    </source>
</reference>
<feature type="domain" description="Toprim" evidence="15">
    <location>
        <begin position="250"/>
        <end position="329"/>
    </location>
</feature>
<dbReference type="Gene3D" id="3.90.980.10">
    <property type="entry name" value="DNA primase, catalytic core, N-terminal domain"/>
    <property type="match status" value="1"/>
</dbReference>
<evidence type="ECO:0000256" key="5">
    <source>
        <dbReference type="ARBA" id="ARBA00022705"/>
    </source>
</evidence>
<keyword evidence="8 12" id="KW-0862">Zinc</keyword>
<dbReference type="GO" id="GO:0003678">
    <property type="term" value="F:DNA helicase activity"/>
    <property type="evidence" value="ECO:0007669"/>
    <property type="project" value="InterPro"/>
</dbReference>
<feature type="zinc finger region" description="CHC2-type" evidence="12 14">
    <location>
        <begin position="37"/>
        <end position="61"/>
    </location>
</feature>
<evidence type="ECO:0000256" key="14">
    <source>
        <dbReference type="PIRSR" id="PIRSR002811-1"/>
    </source>
</evidence>
<keyword evidence="6 12" id="KW-0479">Metal-binding</keyword>
<dbReference type="Gene3D" id="3.90.580.10">
    <property type="entry name" value="Zinc finger, CHC2-type domain"/>
    <property type="match status" value="1"/>
</dbReference>
<keyword evidence="5 12" id="KW-0235">DNA replication</keyword>
<protein>
    <recommendedName>
        <fullName evidence="12 13">DNA primase</fullName>
        <ecNumber evidence="12">2.7.7.101</ecNumber>
    </recommendedName>
</protein>
<dbReference type="InterPro" id="IPR050219">
    <property type="entry name" value="DnaG_primase"/>
</dbReference>
<dbReference type="AlphaFoldDB" id="A0A9C9EP13"/>
<dbReference type="InterPro" id="IPR016136">
    <property type="entry name" value="DNA_helicase_N/primase_C"/>
</dbReference>
<evidence type="ECO:0000256" key="7">
    <source>
        <dbReference type="ARBA" id="ARBA00022771"/>
    </source>
</evidence>
<evidence type="ECO:0000256" key="9">
    <source>
        <dbReference type="ARBA" id="ARBA00022842"/>
    </source>
</evidence>
<dbReference type="InterPro" id="IPR037068">
    <property type="entry name" value="DNA_primase_core_N_sf"/>
</dbReference>
<evidence type="ECO:0000256" key="11">
    <source>
        <dbReference type="ARBA" id="ARBA00023163"/>
    </source>
</evidence>
<dbReference type="InterPro" id="IPR013264">
    <property type="entry name" value="DNAG_N"/>
</dbReference>
<evidence type="ECO:0000256" key="2">
    <source>
        <dbReference type="ARBA" id="ARBA00022515"/>
    </source>
</evidence>
<evidence type="ECO:0000313" key="16">
    <source>
        <dbReference type="EMBL" id="HEC79520.1"/>
    </source>
</evidence>
<dbReference type="GO" id="GO:1990077">
    <property type="term" value="C:primosome complex"/>
    <property type="evidence" value="ECO:0007669"/>
    <property type="project" value="UniProtKB-KW"/>
</dbReference>
<keyword evidence="7 12" id="KW-0863">Zinc-finger</keyword>
<comment type="catalytic activity">
    <reaction evidence="12">
        <text>ssDNA + n NTP = ssDNA/pppN(pN)n-1 hybrid + (n-1) diphosphate.</text>
        <dbReference type="EC" id="2.7.7.101"/>
    </reaction>
</comment>
<dbReference type="Pfam" id="PF10410">
    <property type="entry name" value="DnaB_bind"/>
    <property type="match status" value="1"/>
</dbReference>
<evidence type="ECO:0000256" key="8">
    <source>
        <dbReference type="ARBA" id="ARBA00022833"/>
    </source>
</evidence>
<dbReference type="InterPro" id="IPR030846">
    <property type="entry name" value="DnaG_bac"/>
</dbReference>
<evidence type="ECO:0000256" key="6">
    <source>
        <dbReference type="ARBA" id="ARBA00022723"/>
    </source>
</evidence>
<dbReference type="Pfam" id="PF01807">
    <property type="entry name" value="Zn_ribbon_DnaG"/>
    <property type="match status" value="1"/>
</dbReference>
<name>A0A9C9EP13_UNCW3</name>
<dbReference type="CDD" id="cd03364">
    <property type="entry name" value="TOPRIM_DnaG_primases"/>
    <property type="match status" value="1"/>
</dbReference>
<dbReference type="GO" id="GO:0003677">
    <property type="term" value="F:DNA binding"/>
    <property type="evidence" value="ECO:0007669"/>
    <property type="project" value="UniProtKB-KW"/>
</dbReference>
<dbReference type="GO" id="GO:0005524">
    <property type="term" value="F:ATP binding"/>
    <property type="evidence" value="ECO:0007669"/>
    <property type="project" value="InterPro"/>
</dbReference>
<dbReference type="EC" id="2.7.7.101" evidence="12"/>
<keyword evidence="4 12" id="KW-0548">Nucleotidyltransferase</keyword>
<evidence type="ECO:0000256" key="4">
    <source>
        <dbReference type="ARBA" id="ARBA00022695"/>
    </source>
</evidence>
<keyword evidence="11 12" id="KW-0804">Transcription</keyword>
<dbReference type="Pfam" id="PF13155">
    <property type="entry name" value="Toprim_2"/>
    <property type="match status" value="1"/>
</dbReference>
<proteinExistence type="inferred from homology"/>
<dbReference type="GO" id="GO:0006269">
    <property type="term" value="P:DNA replication, synthesis of primer"/>
    <property type="evidence" value="ECO:0007669"/>
    <property type="project" value="UniProtKB-UniRule"/>
</dbReference>
<comment type="cofactor">
    <cofactor evidence="12 13 14">
        <name>Zn(2+)</name>
        <dbReference type="ChEBI" id="CHEBI:29105"/>
    </cofactor>
    <text evidence="12 13 14">Binds 1 zinc ion per monomer.</text>
</comment>
<dbReference type="InterPro" id="IPR019475">
    <property type="entry name" value="DNA_primase_DnaB-bd"/>
</dbReference>
<dbReference type="SMART" id="SM00400">
    <property type="entry name" value="ZnF_CHCC"/>
    <property type="match status" value="1"/>
</dbReference>
<dbReference type="SMART" id="SM00493">
    <property type="entry name" value="TOPRIM"/>
    <property type="match status" value="1"/>
</dbReference>